<proteinExistence type="predicted"/>
<sequence length="43" mass="5031">MAALRNDQAFERGPTDGLRNEEVPINYRTAEERNPIRFLLKVE</sequence>
<protein>
    <submittedName>
        <fullName evidence="2">Uncharacterized protein</fullName>
    </submittedName>
</protein>
<evidence type="ECO:0000313" key="3">
    <source>
        <dbReference type="Proteomes" id="UP000268014"/>
    </source>
</evidence>
<organism evidence="2 3">
    <name type="scientific">Haemonchus placei</name>
    <name type="common">Barber's pole worm</name>
    <dbReference type="NCBI Taxonomy" id="6290"/>
    <lineage>
        <taxon>Eukaryota</taxon>
        <taxon>Metazoa</taxon>
        <taxon>Ecdysozoa</taxon>
        <taxon>Nematoda</taxon>
        <taxon>Chromadorea</taxon>
        <taxon>Rhabditida</taxon>
        <taxon>Rhabditina</taxon>
        <taxon>Rhabditomorpha</taxon>
        <taxon>Strongyloidea</taxon>
        <taxon>Trichostrongylidae</taxon>
        <taxon>Haemonchus</taxon>
    </lineage>
</organism>
<gene>
    <name evidence="2" type="ORF">HPLM_LOCUS10754</name>
</gene>
<reference evidence="2 3" key="1">
    <citation type="submission" date="2018-11" db="EMBL/GenBank/DDBJ databases">
        <authorList>
            <consortium name="Pathogen Informatics"/>
        </authorList>
    </citation>
    <scope>NUCLEOTIDE SEQUENCE [LARGE SCALE GENOMIC DNA]</scope>
    <source>
        <strain evidence="2 3">MHpl1</strain>
    </source>
</reference>
<feature type="region of interest" description="Disordered" evidence="1">
    <location>
        <begin position="1"/>
        <end position="23"/>
    </location>
</feature>
<feature type="compositionally biased region" description="Basic and acidic residues" evidence="1">
    <location>
        <begin position="8"/>
        <end position="22"/>
    </location>
</feature>
<dbReference type="Proteomes" id="UP000268014">
    <property type="component" value="Unassembled WGS sequence"/>
</dbReference>
<dbReference type="AlphaFoldDB" id="A0A3P7YV56"/>
<evidence type="ECO:0000313" key="2">
    <source>
        <dbReference type="EMBL" id="VDO41035.1"/>
    </source>
</evidence>
<dbReference type="EMBL" id="UZAF01017379">
    <property type="protein sequence ID" value="VDO41035.1"/>
    <property type="molecule type" value="Genomic_DNA"/>
</dbReference>
<evidence type="ECO:0000256" key="1">
    <source>
        <dbReference type="SAM" id="MobiDB-lite"/>
    </source>
</evidence>
<accession>A0A3P7YV56</accession>
<keyword evidence="3" id="KW-1185">Reference proteome</keyword>
<name>A0A3P7YV56_HAEPC</name>